<organism evidence="2 3">
    <name type="scientific">Tabrizicola soli</name>
    <dbReference type="NCBI Taxonomy" id="2185115"/>
    <lineage>
        <taxon>Bacteria</taxon>
        <taxon>Pseudomonadati</taxon>
        <taxon>Pseudomonadota</taxon>
        <taxon>Alphaproteobacteria</taxon>
        <taxon>Rhodobacterales</taxon>
        <taxon>Paracoccaceae</taxon>
        <taxon>Tabrizicola</taxon>
    </lineage>
</organism>
<dbReference type="PROSITE" id="PS50817">
    <property type="entry name" value="INTEIN_N_TER"/>
    <property type="match status" value="1"/>
</dbReference>
<evidence type="ECO:0000313" key="2">
    <source>
        <dbReference type="EMBL" id="MFC3087222.1"/>
    </source>
</evidence>
<name>A0ABV7DXR8_9RHOB</name>
<dbReference type="Pfam" id="PF13403">
    <property type="entry name" value="Hint_2"/>
    <property type="match status" value="1"/>
</dbReference>
<accession>A0ABV7DXR8</accession>
<dbReference type="InterPro" id="IPR028992">
    <property type="entry name" value="Hedgehog/Intein_dom"/>
</dbReference>
<dbReference type="InterPro" id="IPR006141">
    <property type="entry name" value="Intein_N"/>
</dbReference>
<comment type="caution">
    <text evidence="2">The sequence shown here is derived from an EMBL/GenBank/DDBJ whole genome shotgun (WGS) entry which is preliminary data.</text>
</comment>
<dbReference type="Gene3D" id="2.170.16.10">
    <property type="entry name" value="Hedgehog/Intein (Hint) domain"/>
    <property type="match status" value="1"/>
</dbReference>
<evidence type="ECO:0000313" key="3">
    <source>
        <dbReference type="Proteomes" id="UP001595445"/>
    </source>
</evidence>
<keyword evidence="3" id="KW-1185">Reference proteome</keyword>
<dbReference type="RefSeq" id="WP_197642916.1">
    <property type="nucleotide sequence ID" value="NZ_JAEACP010000007.1"/>
</dbReference>
<evidence type="ECO:0000259" key="1">
    <source>
        <dbReference type="Pfam" id="PF13403"/>
    </source>
</evidence>
<gene>
    <name evidence="2" type="ORF">ACFOD6_14310</name>
</gene>
<reference evidence="3" key="1">
    <citation type="journal article" date="2019" name="Int. J. Syst. Evol. Microbiol.">
        <title>The Global Catalogue of Microorganisms (GCM) 10K type strain sequencing project: providing services to taxonomists for standard genome sequencing and annotation.</title>
        <authorList>
            <consortium name="The Broad Institute Genomics Platform"/>
            <consortium name="The Broad Institute Genome Sequencing Center for Infectious Disease"/>
            <person name="Wu L."/>
            <person name="Ma J."/>
        </authorList>
    </citation>
    <scope>NUCLEOTIDE SEQUENCE [LARGE SCALE GENOMIC DNA]</scope>
    <source>
        <strain evidence="3">KCTC 62102</strain>
    </source>
</reference>
<dbReference type="InterPro" id="IPR036844">
    <property type="entry name" value="Hint_dom_sf"/>
</dbReference>
<dbReference type="EMBL" id="JBHRSM010000024">
    <property type="protein sequence ID" value="MFC3087222.1"/>
    <property type="molecule type" value="Genomic_DNA"/>
</dbReference>
<dbReference type="Proteomes" id="UP001595445">
    <property type="component" value="Unassembled WGS sequence"/>
</dbReference>
<protein>
    <submittedName>
        <fullName evidence="2">Hint domain-containing protein</fullName>
    </submittedName>
</protein>
<feature type="domain" description="Hedgehog/Intein (Hint)" evidence="1">
    <location>
        <begin position="27"/>
        <end position="171"/>
    </location>
</feature>
<dbReference type="SUPFAM" id="SSF51294">
    <property type="entry name" value="Hedgehog/intein (Hint) domain"/>
    <property type="match status" value="1"/>
</dbReference>
<proteinExistence type="predicted"/>
<sequence>MTLGIPSHSSAVPAPVAPQAGALRVSPCFTPGSLIATHRGEVPVQHLAVGDRVITRDNGVQVVRWVGKTQMQIQDFQAAPHLLPVFLRQGSLGRGLPERDMMVSPNHRILVTNARTPLHFAEREVLVAAKHLTATGVHTVQSSGTTYIHFMCDRHEVVLADGIWTESFHPDDQSLKSIGNAQRLELYEIFPDLKTEAGRAAFGPARHLATPQEARSISV</sequence>